<feature type="transmembrane region" description="Helical" evidence="2">
    <location>
        <begin position="47"/>
        <end position="66"/>
    </location>
</feature>
<dbReference type="InterPro" id="IPR021385">
    <property type="entry name" value="DUF3017"/>
</dbReference>
<reference evidence="3 4" key="1">
    <citation type="submission" date="2021-01" db="EMBL/GenBank/DDBJ databases">
        <title>Sequencing the genomes of 1000 actinobacteria strains.</title>
        <authorList>
            <person name="Klenk H.-P."/>
        </authorList>
    </citation>
    <scope>NUCLEOTIDE SEQUENCE [LARGE SCALE GENOMIC DNA]</scope>
    <source>
        <strain evidence="3 4">DSM 18239</strain>
    </source>
</reference>
<dbReference type="Pfam" id="PF11222">
    <property type="entry name" value="DUF3017"/>
    <property type="match status" value="1"/>
</dbReference>
<evidence type="ECO:0000256" key="1">
    <source>
        <dbReference type="SAM" id="MobiDB-lite"/>
    </source>
</evidence>
<keyword evidence="2" id="KW-0472">Membrane</keyword>
<name>A0ABS2MDJ1_9ACTN</name>
<feature type="transmembrane region" description="Helical" evidence="2">
    <location>
        <begin position="72"/>
        <end position="91"/>
    </location>
</feature>
<evidence type="ECO:0000313" key="3">
    <source>
        <dbReference type="EMBL" id="MBM7509256.1"/>
    </source>
</evidence>
<sequence length="129" mass="13264">MNDPAAGAEPPEPPVDPDEEHVPSVDEIADEIAEEEGRRYPSTLGGLLYLGVLAAGAVGIALAVLGDWRVGVSVLAGAMVAAATMRLVLPARDAGMLAVRHRLVDVLLLGGVGGILLFLARTIPNQPGL</sequence>
<protein>
    <recommendedName>
        <fullName evidence="5">DUF3017 domain-containing protein</fullName>
    </recommendedName>
</protein>
<proteinExistence type="predicted"/>
<evidence type="ECO:0008006" key="5">
    <source>
        <dbReference type="Google" id="ProtNLM"/>
    </source>
</evidence>
<feature type="region of interest" description="Disordered" evidence="1">
    <location>
        <begin position="1"/>
        <end position="22"/>
    </location>
</feature>
<organism evidence="3 4">
    <name type="scientific">Nocardioides salarius</name>
    <dbReference type="NCBI Taxonomy" id="374513"/>
    <lineage>
        <taxon>Bacteria</taxon>
        <taxon>Bacillati</taxon>
        <taxon>Actinomycetota</taxon>
        <taxon>Actinomycetes</taxon>
        <taxon>Propionibacteriales</taxon>
        <taxon>Nocardioidaceae</taxon>
        <taxon>Nocardioides</taxon>
    </lineage>
</organism>
<gene>
    <name evidence="3" type="ORF">JOE61_003070</name>
</gene>
<evidence type="ECO:0000256" key="2">
    <source>
        <dbReference type="SAM" id="Phobius"/>
    </source>
</evidence>
<dbReference type="EMBL" id="JAFBBZ010000001">
    <property type="protein sequence ID" value="MBM7509256.1"/>
    <property type="molecule type" value="Genomic_DNA"/>
</dbReference>
<dbReference type="RefSeq" id="WP_307823046.1">
    <property type="nucleotide sequence ID" value="NZ_JACDTV010000001.1"/>
</dbReference>
<feature type="transmembrane region" description="Helical" evidence="2">
    <location>
        <begin position="103"/>
        <end position="123"/>
    </location>
</feature>
<keyword evidence="4" id="KW-1185">Reference proteome</keyword>
<evidence type="ECO:0000313" key="4">
    <source>
        <dbReference type="Proteomes" id="UP000732378"/>
    </source>
</evidence>
<comment type="caution">
    <text evidence="3">The sequence shown here is derived from an EMBL/GenBank/DDBJ whole genome shotgun (WGS) entry which is preliminary data.</text>
</comment>
<accession>A0ABS2MDJ1</accession>
<keyword evidence="2" id="KW-0812">Transmembrane</keyword>
<keyword evidence="2" id="KW-1133">Transmembrane helix</keyword>
<dbReference type="Proteomes" id="UP000732378">
    <property type="component" value="Unassembled WGS sequence"/>
</dbReference>